<dbReference type="PANTHER" id="PTHR42801">
    <property type="entry name" value="THIOREDOXIN-DEPENDENT PEROXIDE REDUCTASE"/>
    <property type="match status" value="1"/>
</dbReference>
<evidence type="ECO:0000256" key="6">
    <source>
        <dbReference type="ARBA" id="ARBA00023157"/>
    </source>
</evidence>
<dbReference type="Pfam" id="PF00578">
    <property type="entry name" value="AhpC-TSA"/>
    <property type="match status" value="1"/>
</dbReference>
<comment type="similarity">
    <text evidence="9">Belongs to the peroxiredoxin family. BCP/PrxQ subfamily.</text>
</comment>
<evidence type="ECO:0000313" key="15">
    <source>
        <dbReference type="Proteomes" id="UP000599009"/>
    </source>
</evidence>
<sequence>MTSIKQTLVLAALAVASACSPQARATLQPGDAAPDFTAPAWLAGEAFEYSLSKALRDGPVVLYFFPAANTPGCNIEASLFSQAIDDFKARGVSVIGVTAGNTDQLREFSADKATCSGKFPVAADAGAKIAAEYSAVLERKPEMSSRTSYLIGSDGRVLAAHSDMNPAQHVKRMLEAIPGKAGEATDATR</sequence>
<evidence type="ECO:0000256" key="8">
    <source>
        <dbReference type="ARBA" id="ARBA00032824"/>
    </source>
</evidence>
<evidence type="ECO:0000256" key="12">
    <source>
        <dbReference type="SAM" id="SignalP"/>
    </source>
</evidence>
<keyword evidence="15" id="KW-1185">Reference proteome</keyword>
<evidence type="ECO:0000256" key="10">
    <source>
        <dbReference type="ARBA" id="ARBA00042639"/>
    </source>
</evidence>
<evidence type="ECO:0000256" key="11">
    <source>
        <dbReference type="ARBA" id="ARBA00049091"/>
    </source>
</evidence>
<protein>
    <recommendedName>
        <fullName evidence="2">thioredoxin-dependent peroxiredoxin</fullName>
        <ecNumber evidence="2">1.11.1.24</ecNumber>
    </recommendedName>
    <alternativeName>
        <fullName evidence="8">Thioredoxin peroxidase</fullName>
    </alternativeName>
    <alternativeName>
        <fullName evidence="10">Thioredoxin-dependent peroxiredoxin Bcp</fullName>
    </alternativeName>
</protein>
<dbReference type="RefSeq" id="WP_132984949.1">
    <property type="nucleotide sequence ID" value="NZ_BMME01000001.1"/>
</dbReference>
<dbReference type="Proteomes" id="UP000599009">
    <property type="component" value="Unassembled WGS sequence"/>
</dbReference>
<keyword evidence="3" id="KW-0575">Peroxidase</keyword>
<dbReference type="PROSITE" id="PS51352">
    <property type="entry name" value="THIOREDOXIN_2"/>
    <property type="match status" value="1"/>
</dbReference>
<keyword evidence="6" id="KW-1015">Disulfide bond</keyword>
<evidence type="ECO:0000256" key="3">
    <source>
        <dbReference type="ARBA" id="ARBA00022559"/>
    </source>
</evidence>
<comment type="catalytic activity">
    <reaction evidence="11">
        <text>a hydroperoxide + [thioredoxin]-dithiol = an alcohol + [thioredoxin]-disulfide + H2O</text>
        <dbReference type="Rhea" id="RHEA:62620"/>
        <dbReference type="Rhea" id="RHEA-COMP:10698"/>
        <dbReference type="Rhea" id="RHEA-COMP:10700"/>
        <dbReference type="ChEBI" id="CHEBI:15377"/>
        <dbReference type="ChEBI" id="CHEBI:29950"/>
        <dbReference type="ChEBI" id="CHEBI:30879"/>
        <dbReference type="ChEBI" id="CHEBI:35924"/>
        <dbReference type="ChEBI" id="CHEBI:50058"/>
        <dbReference type="EC" id="1.11.1.24"/>
    </reaction>
</comment>
<feature type="signal peptide" evidence="12">
    <location>
        <begin position="1"/>
        <end position="25"/>
    </location>
</feature>
<evidence type="ECO:0000256" key="9">
    <source>
        <dbReference type="ARBA" id="ARBA00038489"/>
    </source>
</evidence>
<keyword evidence="7" id="KW-0676">Redox-active center</keyword>
<evidence type="ECO:0000256" key="1">
    <source>
        <dbReference type="ARBA" id="ARBA00003330"/>
    </source>
</evidence>
<comment type="caution">
    <text evidence="14">The sequence shown here is derived from an EMBL/GenBank/DDBJ whole genome shotgun (WGS) entry which is preliminary data.</text>
</comment>
<dbReference type="PROSITE" id="PS51257">
    <property type="entry name" value="PROKAR_LIPOPROTEIN"/>
    <property type="match status" value="1"/>
</dbReference>
<dbReference type="EMBL" id="BMME01000001">
    <property type="protein sequence ID" value="GGK04013.1"/>
    <property type="molecule type" value="Genomic_DNA"/>
</dbReference>
<evidence type="ECO:0000313" key="14">
    <source>
        <dbReference type="EMBL" id="GGK04013.1"/>
    </source>
</evidence>
<dbReference type="SUPFAM" id="SSF52833">
    <property type="entry name" value="Thioredoxin-like"/>
    <property type="match status" value="1"/>
</dbReference>
<evidence type="ECO:0000259" key="13">
    <source>
        <dbReference type="PROSITE" id="PS51352"/>
    </source>
</evidence>
<feature type="domain" description="Thioredoxin" evidence="13">
    <location>
        <begin position="27"/>
        <end position="182"/>
    </location>
</feature>
<accession>A0ABQ2EAZ1</accession>
<dbReference type="EC" id="1.11.1.24" evidence="2"/>
<keyword evidence="12" id="KW-0732">Signal</keyword>
<comment type="function">
    <text evidence="1">Thiol-specific peroxidase that catalyzes the reduction of hydrogen peroxide and organic hydroperoxides to water and alcohols, respectively. Plays a role in cell protection against oxidative stress by detoxifying peroxides and as sensor of hydrogen peroxide-mediated signaling events.</text>
</comment>
<keyword evidence="4" id="KW-0049">Antioxidant</keyword>
<evidence type="ECO:0000256" key="5">
    <source>
        <dbReference type="ARBA" id="ARBA00023002"/>
    </source>
</evidence>
<gene>
    <name evidence="14" type="ORF">GCM10011394_11240</name>
</gene>
<dbReference type="InterPro" id="IPR036249">
    <property type="entry name" value="Thioredoxin-like_sf"/>
</dbReference>
<dbReference type="InterPro" id="IPR000866">
    <property type="entry name" value="AhpC/TSA"/>
</dbReference>
<dbReference type="InterPro" id="IPR050924">
    <property type="entry name" value="Peroxiredoxin_BCP/PrxQ"/>
</dbReference>
<evidence type="ECO:0000256" key="7">
    <source>
        <dbReference type="ARBA" id="ARBA00023284"/>
    </source>
</evidence>
<evidence type="ECO:0000256" key="2">
    <source>
        <dbReference type="ARBA" id="ARBA00013017"/>
    </source>
</evidence>
<dbReference type="InterPro" id="IPR013766">
    <property type="entry name" value="Thioredoxin_domain"/>
</dbReference>
<name>A0ABQ2EAZ1_9GAMM</name>
<keyword evidence="5" id="KW-0560">Oxidoreductase</keyword>
<dbReference type="CDD" id="cd03017">
    <property type="entry name" value="PRX_BCP"/>
    <property type="match status" value="1"/>
</dbReference>
<dbReference type="PANTHER" id="PTHR42801:SF4">
    <property type="entry name" value="AHPC_TSA FAMILY PROTEIN"/>
    <property type="match status" value="1"/>
</dbReference>
<organism evidence="14 15">
    <name type="scientific">Luteimonas terricola</name>
    <dbReference type="NCBI Taxonomy" id="645597"/>
    <lineage>
        <taxon>Bacteria</taxon>
        <taxon>Pseudomonadati</taxon>
        <taxon>Pseudomonadota</taxon>
        <taxon>Gammaproteobacteria</taxon>
        <taxon>Lysobacterales</taxon>
        <taxon>Lysobacteraceae</taxon>
        <taxon>Luteimonas</taxon>
    </lineage>
</organism>
<dbReference type="Gene3D" id="3.40.30.10">
    <property type="entry name" value="Glutaredoxin"/>
    <property type="match status" value="1"/>
</dbReference>
<feature type="chain" id="PRO_5046258336" description="thioredoxin-dependent peroxiredoxin" evidence="12">
    <location>
        <begin position="26"/>
        <end position="189"/>
    </location>
</feature>
<proteinExistence type="inferred from homology"/>
<reference evidence="15" key="1">
    <citation type="journal article" date="2019" name="Int. J. Syst. Evol. Microbiol.">
        <title>The Global Catalogue of Microorganisms (GCM) 10K type strain sequencing project: providing services to taxonomists for standard genome sequencing and annotation.</title>
        <authorList>
            <consortium name="The Broad Institute Genomics Platform"/>
            <consortium name="The Broad Institute Genome Sequencing Center for Infectious Disease"/>
            <person name="Wu L."/>
            <person name="Ma J."/>
        </authorList>
    </citation>
    <scope>NUCLEOTIDE SEQUENCE [LARGE SCALE GENOMIC DNA]</scope>
    <source>
        <strain evidence="15">CGMCC 1.8985</strain>
    </source>
</reference>
<evidence type="ECO:0000256" key="4">
    <source>
        <dbReference type="ARBA" id="ARBA00022862"/>
    </source>
</evidence>